<comment type="caution">
    <text evidence="5">The sequence shown here is derived from an EMBL/GenBank/DDBJ whole genome shotgun (WGS) entry which is preliminary data.</text>
</comment>
<dbReference type="SUPFAM" id="SSF48008">
    <property type="entry name" value="GntR ligand-binding domain-like"/>
    <property type="match status" value="1"/>
</dbReference>
<dbReference type="EMBL" id="BNCJ01000003">
    <property type="protein sequence ID" value="GHF45685.1"/>
    <property type="molecule type" value="Genomic_DNA"/>
</dbReference>
<dbReference type="SUPFAM" id="SSF46785">
    <property type="entry name" value="Winged helix' DNA-binding domain"/>
    <property type="match status" value="1"/>
</dbReference>
<evidence type="ECO:0000313" key="6">
    <source>
        <dbReference type="Proteomes" id="UP000626220"/>
    </source>
</evidence>
<keyword evidence="2" id="KW-0238">DNA-binding</keyword>
<dbReference type="InterPro" id="IPR036388">
    <property type="entry name" value="WH-like_DNA-bd_sf"/>
</dbReference>
<keyword evidence="1" id="KW-0805">Transcription regulation</keyword>
<organism evidence="5 6">
    <name type="scientific">Seohaeicola zhoushanensis</name>
    <dbReference type="NCBI Taxonomy" id="1569283"/>
    <lineage>
        <taxon>Bacteria</taxon>
        <taxon>Pseudomonadati</taxon>
        <taxon>Pseudomonadota</taxon>
        <taxon>Alphaproteobacteria</taxon>
        <taxon>Rhodobacterales</taxon>
        <taxon>Roseobacteraceae</taxon>
        <taxon>Seohaeicola</taxon>
    </lineage>
</organism>
<dbReference type="Pfam" id="PF07729">
    <property type="entry name" value="FCD"/>
    <property type="match status" value="1"/>
</dbReference>
<gene>
    <name evidence="5" type="primary">atrA</name>
    <name evidence="5" type="ORF">GCM10017056_16650</name>
</gene>
<reference evidence="5" key="1">
    <citation type="journal article" date="2014" name="Int. J. Syst. Evol. Microbiol.">
        <title>Complete genome sequence of Corynebacterium casei LMG S-19264T (=DSM 44701T), isolated from a smear-ripened cheese.</title>
        <authorList>
            <consortium name="US DOE Joint Genome Institute (JGI-PGF)"/>
            <person name="Walter F."/>
            <person name="Albersmeier A."/>
            <person name="Kalinowski J."/>
            <person name="Ruckert C."/>
        </authorList>
    </citation>
    <scope>NUCLEOTIDE SEQUENCE</scope>
    <source>
        <strain evidence="5">KCTC 42650</strain>
    </source>
</reference>
<dbReference type="InterPro" id="IPR011711">
    <property type="entry name" value="GntR_C"/>
</dbReference>
<sequence>MGIEQRKALMAALTAEEDSKDPATVIGTVSRGSTLTDKVYDRLRLALLRGVWEPGQKITARSLSRDMEVSLTPVREAMMRLANEAALEVSGTRTFLVPLLSRSKYQEVVGIRMALEPLATEAAMPFITAKVLDHLEALNERMKALIEAEKFNEALQIDSEFHHTIYELADQDVLKNIIDALWLRVGPTRTLLSHTYRRRLVGYMNHKTIIAALRSGDVQASRAAVVHDISAGAQNLCLALKD</sequence>
<dbReference type="SMART" id="SM00895">
    <property type="entry name" value="FCD"/>
    <property type="match status" value="1"/>
</dbReference>
<dbReference type="InterPro" id="IPR036390">
    <property type="entry name" value="WH_DNA-bd_sf"/>
</dbReference>
<reference evidence="5" key="2">
    <citation type="submission" date="2020-09" db="EMBL/GenBank/DDBJ databases">
        <authorList>
            <person name="Sun Q."/>
            <person name="Kim S."/>
        </authorList>
    </citation>
    <scope>NUCLEOTIDE SEQUENCE</scope>
    <source>
        <strain evidence="5">KCTC 42650</strain>
    </source>
</reference>
<keyword evidence="3" id="KW-0804">Transcription</keyword>
<feature type="domain" description="HTH gntR-type" evidence="4">
    <location>
        <begin position="33"/>
        <end position="99"/>
    </location>
</feature>
<protein>
    <submittedName>
        <fullName evidence="5">GntR family transcriptional regulator</fullName>
    </submittedName>
</protein>
<dbReference type="GO" id="GO:0003677">
    <property type="term" value="F:DNA binding"/>
    <property type="evidence" value="ECO:0007669"/>
    <property type="project" value="UniProtKB-KW"/>
</dbReference>
<dbReference type="InterPro" id="IPR000524">
    <property type="entry name" value="Tscrpt_reg_HTH_GntR"/>
</dbReference>
<dbReference type="InterPro" id="IPR008920">
    <property type="entry name" value="TF_FadR/GntR_C"/>
</dbReference>
<evidence type="ECO:0000256" key="1">
    <source>
        <dbReference type="ARBA" id="ARBA00023015"/>
    </source>
</evidence>
<evidence type="ECO:0000259" key="4">
    <source>
        <dbReference type="PROSITE" id="PS50949"/>
    </source>
</evidence>
<name>A0A8J3M905_9RHOB</name>
<dbReference type="Proteomes" id="UP000626220">
    <property type="component" value="Unassembled WGS sequence"/>
</dbReference>
<evidence type="ECO:0000256" key="3">
    <source>
        <dbReference type="ARBA" id="ARBA00023163"/>
    </source>
</evidence>
<dbReference type="Gene3D" id="1.20.120.530">
    <property type="entry name" value="GntR ligand-binding domain-like"/>
    <property type="match status" value="1"/>
</dbReference>
<accession>A0A8J3M905</accession>
<dbReference type="SMART" id="SM00345">
    <property type="entry name" value="HTH_GNTR"/>
    <property type="match status" value="1"/>
</dbReference>
<dbReference type="PROSITE" id="PS50949">
    <property type="entry name" value="HTH_GNTR"/>
    <property type="match status" value="1"/>
</dbReference>
<dbReference type="Gene3D" id="1.10.10.10">
    <property type="entry name" value="Winged helix-like DNA-binding domain superfamily/Winged helix DNA-binding domain"/>
    <property type="match status" value="1"/>
</dbReference>
<dbReference type="Pfam" id="PF00392">
    <property type="entry name" value="GntR"/>
    <property type="match status" value="1"/>
</dbReference>
<dbReference type="PANTHER" id="PTHR43537:SF39">
    <property type="entry name" value="HTH-TYPE TRANSCRIPTIONAL REGULATOR MCBR"/>
    <property type="match status" value="1"/>
</dbReference>
<proteinExistence type="predicted"/>
<dbReference type="AlphaFoldDB" id="A0A8J3M905"/>
<evidence type="ECO:0000256" key="2">
    <source>
        <dbReference type="ARBA" id="ARBA00023125"/>
    </source>
</evidence>
<dbReference type="GO" id="GO:0003700">
    <property type="term" value="F:DNA-binding transcription factor activity"/>
    <property type="evidence" value="ECO:0007669"/>
    <property type="project" value="InterPro"/>
</dbReference>
<evidence type="ECO:0000313" key="5">
    <source>
        <dbReference type="EMBL" id="GHF45685.1"/>
    </source>
</evidence>
<keyword evidence="6" id="KW-1185">Reference proteome</keyword>
<dbReference type="PANTHER" id="PTHR43537">
    <property type="entry name" value="TRANSCRIPTIONAL REGULATOR, GNTR FAMILY"/>
    <property type="match status" value="1"/>
</dbReference>